<protein>
    <recommendedName>
        <fullName evidence="4">Phage tail tape measure protein</fullName>
    </recommendedName>
</protein>
<proteinExistence type="predicted"/>
<evidence type="ECO:0000313" key="3">
    <source>
        <dbReference type="Proteomes" id="UP000190188"/>
    </source>
</evidence>
<dbReference type="PANTHER" id="PTHR37813">
    <property type="entry name" value="FELS-2 PROPHAGE PROTEIN"/>
    <property type="match status" value="1"/>
</dbReference>
<dbReference type="Gene3D" id="1.20.120.20">
    <property type="entry name" value="Apolipoprotein"/>
    <property type="match status" value="1"/>
</dbReference>
<dbReference type="EMBL" id="MSZX01000005">
    <property type="protein sequence ID" value="OPA77517.1"/>
    <property type="molecule type" value="Genomic_DNA"/>
</dbReference>
<keyword evidence="1" id="KW-0472">Membrane</keyword>
<dbReference type="OrthoDB" id="90760at2"/>
<dbReference type="STRING" id="1324314.BVG16_13780"/>
<feature type="transmembrane region" description="Helical" evidence="1">
    <location>
        <begin position="206"/>
        <end position="227"/>
    </location>
</feature>
<keyword evidence="1" id="KW-1133">Transmembrane helix</keyword>
<name>A0A1T2XC79_9BACL</name>
<feature type="transmembrane region" description="Helical" evidence="1">
    <location>
        <begin position="165"/>
        <end position="186"/>
    </location>
</feature>
<feature type="transmembrane region" description="Helical" evidence="1">
    <location>
        <begin position="265"/>
        <end position="285"/>
    </location>
</feature>
<sequence length="500" mass="53748">MEAFEMLGLNADKLMHTFAAGGPQAKQAFTQIMQMIGDVEDPVARNTIGVALMGSQFEDLEVKTITAMGSARTQFDMTIDKMSELNQIKFNSPGEAAARIGRQLKTNLIIPIGDKLLPYLTQFSVWMENAGPQIQKVGGALIDGIAKGINAVVDGVKYLVDNIDVIGPALGGFATVILIALVPAMWAWVTAQYASAAAGWAAIAPWLPVIGLALLVAAAITGVILVFKNWGAISTWLVNVWNNFKTWVMNIFNSIIQFFKTWGTTILVVLGGPIVWAVALVVKYWKQIKTFTISIFTSIGNWLSSTWNQITSSVSNSVTNIWTKIKEIWDRIIGFLKGINLFDIGKNIIEGLVNGIGSMANAVVDRVKDIGNSITDKVKGILGIHSPSRVMMEMGVYTGEGLALGIDSTQNRVGEASASLANEVKGQPAYVKTTAPAPARVVSSSASSSSRIDLSIAVKVDGSGSNEKMGSDIALQVKQQVQEILESTIRRMGLTPEVVE</sequence>
<comment type="caution">
    <text evidence="2">The sequence shown here is derived from an EMBL/GenBank/DDBJ whole genome shotgun (WGS) entry which is preliminary data.</text>
</comment>
<accession>A0A1T2XC79</accession>
<evidence type="ECO:0000256" key="1">
    <source>
        <dbReference type="SAM" id="Phobius"/>
    </source>
</evidence>
<organism evidence="2 3">
    <name type="scientific">Paenibacillus selenitireducens</name>
    <dbReference type="NCBI Taxonomy" id="1324314"/>
    <lineage>
        <taxon>Bacteria</taxon>
        <taxon>Bacillati</taxon>
        <taxon>Bacillota</taxon>
        <taxon>Bacilli</taxon>
        <taxon>Bacillales</taxon>
        <taxon>Paenibacillaceae</taxon>
        <taxon>Paenibacillus</taxon>
    </lineage>
</organism>
<dbReference type="PANTHER" id="PTHR37813:SF1">
    <property type="entry name" value="FELS-2 PROPHAGE PROTEIN"/>
    <property type="match status" value="1"/>
</dbReference>
<reference evidence="2 3" key="1">
    <citation type="submission" date="2017-01" db="EMBL/GenBank/DDBJ databases">
        <title>Genome analysis of Paenibacillus selenitrireducens ES3-24.</title>
        <authorList>
            <person name="Xu D."/>
            <person name="Yao R."/>
            <person name="Zheng S."/>
        </authorList>
    </citation>
    <scope>NUCLEOTIDE SEQUENCE [LARGE SCALE GENOMIC DNA]</scope>
    <source>
        <strain evidence="2 3">ES3-24</strain>
    </source>
</reference>
<evidence type="ECO:0000313" key="2">
    <source>
        <dbReference type="EMBL" id="OPA77517.1"/>
    </source>
</evidence>
<dbReference type="AlphaFoldDB" id="A0A1T2XC79"/>
<dbReference type="RefSeq" id="WP_078499257.1">
    <property type="nucleotide sequence ID" value="NZ_MSZX01000005.1"/>
</dbReference>
<keyword evidence="3" id="KW-1185">Reference proteome</keyword>
<keyword evidence="1" id="KW-0812">Transmembrane</keyword>
<gene>
    <name evidence="2" type="ORF">BVG16_13780</name>
</gene>
<dbReference type="Proteomes" id="UP000190188">
    <property type="component" value="Unassembled WGS sequence"/>
</dbReference>
<evidence type="ECO:0008006" key="4">
    <source>
        <dbReference type="Google" id="ProtNLM"/>
    </source>
</evidence>